<dbReference type="InterPro" id="IPR011665">
    <property type="entry name" value="BRF1_TBP-bd_dom"/>
</dbReference>
<feature type="region of interest" description="Disordered" evidence="11">
    <location>
        <begin position="456"/>
        <end position="485"/>
    </location>
</feature>
<keyword evidence="10" id="KW-0539">Nucleus</keyword>
<name>A0A6G1H261_9PEZI</name>
<feature type="compositionally biased region" description="Basic and acidic residues" evidence="11">
    <location>
        <begin position="456"/>
        <end position="466"/>
    </location>
</feature>
<dbReference type="Gene3D" id="1.10.472.170">
    <property type="match status" value="1"/>
</dbReference>
<protein>
    <recommendedName>
        <fullName evidence="12">Cyclin-like domain-containing protein</fullName>
    </recommendedName>
</protein>
<dbReference type="OrthoDB" id="511529at2759"/>
<dbReference type="GO" id="GO:0000126">
    <property type="term" value="C:transcription factor TFIIIB complex"/>
    <property type="evidence" value="ECO:0007669"/>
    <property type="project" value="TreeGrafter"/>
</dbReference>
<dbReference type="Gene3D" id="1.20.5.650">
    <property type="entry name" value="Single helix bin"/>
    <property type="match status" value="1"/>
</dbReference>
<dbReference type="AlphaFoldDB" id="A0A6G1H261"/>
<evidence type="ECO:0000313" key="14">
    <source>
        <dbReference type="Proteomes" id="UP000800041"/>
    </source>
</evidence>
<dbReference type="GO" id="GO:0005634">
    <property type="term" value="C:nucleus"/>
    <property type="evidence" value="ECO:0007669"/>
    <property type="project" value="UniProtKB-SubCell"/>
</dbReference>
<accession>A0A6G1H261</accession>
<dbReference type="Pfam" id="PF00382">
    <property type="entry name" value="TFIIB"/>
    <property type="match status" value="2"/>
</dbReference>
<dbReference type="GO" id="GO:0001006">
    <property type="term" value="F:RNA polymerase III type 3 promoter sequence-specific DNA binding"/>
    <property type="evidence" value="ECO:0007669"/>
    <property type="project" value="TreeGrafter"/>
</dbReference>
<sequence length="485" mass="54426">MSQTPTPSRTYRRSASQTPTPTRTISTSKTECPECKSKERDETGDVVICGNCGCELQDSNIVADVQFGESQAGAPLVHGANVSSTDRNPRSGLHGVPGYKGLTPVDSRQNALQKMRVVITWLAGRLNLPPSMADRAVGIWHLISPYASGKDTRTIAAVCLYAACRSTKDNRVMIIDFTAIIRISVFRLGQVFQDIRKYVHLKGFESSSEWGDFQNVQDIEPLMKRFASQLDYGDLTDTVASDAVKILAGMKRDWMVGGRIPQGLIGACLILASRMNNFRRTTREVVYVVRASAQTLKNRLKEFNKTRSSAMSVQQFRQYGGKVRKTADPPSFTRVKKAKKNKKDKKPHKPSTKVPTFVPENEVLEDRELEEETERLISAMQNAGNGFFDANSELFSVQAAAAKSLADERRGDSLVRIDDEIGEDEFADDPEVADCMLSEQEIAAKEKRWVHENEEWMRKRQRKDLTNRLSEASGKEKVPRKRRRT</sequence>
<dbReference type="InterPro" id="IPR013763">
    <property type="entry name" value="Cyclin-like_dom"/>
</dbReference>
<evidence type="ECO:0000256" key="9">
    <source>
        <dbReference type="ARBA" id="ARBA00023163"/>
    </source>
</evidence>
<dbReference type="GO" id="GO:0008270">
    <property type="term" value="F:zinc ion binding"/>
    <property type="evidence" value="ECO:0007669"/>
    <property type="project" value="UniProtKB-KW"/>
</dbReference>
<dbReference type="Pfam" id="PF07741">
    <property type="entry name" value="BRF1"/>
    <property type="match status" value="1"/>
</dbReference>
<dbReference type="InterPro" id="IPR013150">
    <property type="entry name" value="TFIIB_cyclin"/>
</dbReference>
<dbReference type="PANTHER" id="PTHR11618">
    <property type="entry name" value="TRANSCRIPTION INITIATION FACTOR IIB-RELATED"/>
    <property type="match status" value="1"/>
</dbReference>
<feature type="region of interest" description="Disordered" evidence="11">
    <location>
        <begin position="320"/>
        <end position="355"/>
    </location>
</feature>
<dbReference type="GO" id="GO:0000995">
    <property type="term" value="F:RNA polymerase III general transcription initiation factor activity"/>
    <property type="evidence" value="ECO:0007669"/>
    <property type="project" value="TreeGrafter"/>
</dbReference>
<keyword evidence="6" id="KW-0862">Zinc</keyword>
<feature type="domain" description="Cyclin-like" evidence="12">
    <location>
        <begin position="221"/>
        <end position="305"/>
    </location>
</feature>
<dbReference type="InterPro" id="IPR000812">
    <property type="entry name" value="TFIIB"/>
</dbReference>
<evidence type="ECO:0000256" key="4">
    <source>
        <dbReference type="ARBA" id="ARBA00022737"/>
    </source>
</evidence>
<feature type="compositionally biased region" description="Basic residues" evidence="11">
    <location>
        <begin position="334"/>
        <end position="351"/>
    </location>
</feature>
<proteinExistence type="inferred from homology"/>
<feature type="domain" description="Cyclin-like" evidence="12">
    <location>
        <begin position="117"/>
        <end position="197"/>
    </location>
</feature>
<dbReference type="InterPro" id="IPR036915">
    <property type="entry name" value="Cyclin-like_sf"/>
</dbReference>
<dbReference type="PANTHER" id="PTHR11618:SF4">
    <property type="entry name" value="TRANSCRIPTION FACTOR IIIB 90 KDA SUBUNIT"/>
    <property type="match status" value="1"/>
</dbReference>
<evidence type="ECO:0000313" key="13">
    <source>
        <dbReference type="EMBL" id="KAF1987306.1"/>
    </source>
</evidence>
<keyword evidence="9" id="KW-0804">Transcription</keyword>
<keyword evidence="8" id="KW-0010">Activator</keyword>
<evidence type="ECO:0000256" key="8">
    <source>
        <dbReference type="ARBA" id="ARBA00023159"/>
    </source>
</evidence>
<reference evidence="13" key="1">
    <citation type="journal article" date="2020" name="Stud. Mycol.">
        <title>101 Dothideomycetes genomes: a test case for predicting lifestyles and emergence of pathogens.</title>
        <authorList>
            <person name="Haridas S."/>
            <person name="Albert R."/>
            <person name="Binder M."/>
            <person name="Bloem J."/>
            <person name="Labutti K."/>
            <person name="Salamov A."/>
            <person name="Andreopoulos B."/>
            <person name="Baker S."/>
            <person name="Barry K."/>
            <person name="Bills G."/>
            <person name="Bluhm B."/>
            <person name="Cannon C."/>
            <person name="Castanera R."/>
            <person name="Culley D."/>
            <person name="Daum C."/>
            <person name="Ezra D."/>
            <person name="Gonzalez J."/>
            <person name="Henrissat B."/>
            <person name="Kuo A."/>
            <person name="Liang C."/>
            <person name="Lipzen A."/>
            <person name="Lutzoni F."/>
            <person name="Magnuson J."/>
            <person name="Mondo S."/>
            <person name="Nolan M."/>
            <person name="Ohm R."/>
            <person name="Pangilinan J."/>
            <person name="Park H.-J."/>
            <person name="Ramirez L."/>
            <person name="Alfaro M."/>
            <person name="Sun H."/>
            <person name="Tritt A."/>
            <person name="Yoshinaga Y."/>
            <person name="Zwiers L.-H."/>
            <person name="Turgeon B."/>
            <person name="Goodwin S."/>
            <person name="Spatafora J."/>
            <person name="Crous P."/>
            <person name="Grigoriev I."/>
        </authorList>
    </citation>
    <scope>NUCLEOTIDE SEQUENCE</scope>
    <source>
        <strain evidence="13">CBS 113979</strain>
    </source>
</reference>
<dbReference type="InterPro" id="IPR023486">
    <property type="entry name" value="TFIIB_CS"/>
</dbReference>
<dbReference type="EMBL" id="ML977153">
    <property type="protein sequence ID" value="KAF1987306.1"/>
    <property type="molecule type" value="Genomic_DNA"/>
</dbReference>
<keyword evidence="4" id="KW-0677">Repeat</keyword>
<keyword evidence="7" id="KW-0805">Transcription regulation</keyword>
<evidence type="ECO:0000256" key="11">
    <source>
        <dbReference type="SAM" id="MobiDB-lite"/>
    </source>
</evidence>
<evidence type="ECO:0000259" key="12">
    <source>
        <dbReference type="SMART" id="SM00385"/>
    </source>
</evidence>
<gene>
    <name evidence="13" type="ORF">K402DRAFT_330948</name>
</gene>
<evidence type="ECO:0000256" key="10">
    <source>
        <dbReference type="ARBA" id="ARBA00023242"/>
    </source>
</evidence>
<feature type="region of interest" description="Disordered" evidence="11">
    <location>
        <begin position="78"/>
        <end position="100"/>
    </location>
</feature>
<evidence type="ECO:0000256" key="1">
    <source>
        <dbReference type="ARBA" id="ARBA00004123"/>
    </source>
</evidence>
<dbReference type="Gene3D" id="1.10.472.10">
    <property type="entry name" value="Cyclin-like"/>
    <property type="match status" value="1"/>
</dbReference>
<keyword evidence="3" id="KW-0479">Metal-binding</keyword>
<dbReference type="SUPFAM" id="SSF47954">
    <property type="entry name" value="Cyclin-like"/>
    <property type="match status" value="2"/>
</dbReference>
<organism evidence="13 14">
    <name type="scientific">Aulographum hederae CBS 113979</name>
    <dbReference type="NCBI Taxonomy" id="1176131"/>
    <lineage>
        <taxon>Eukaryota</taxon>
        <taxon>Fungi</taxon>
        <taxon>Dikarya</taxon>
        <taxon>Ascomycota</taxon>
        <taxon>Pezizomycotina</taxon>
        <taxon>Dothideomycetes</taxon>
        <taxon>Pleosporomycetidae</taxon>
        <taxon>Aulographales</taxon>
        <taxon>Aulographaceae</taxon>
    </lineage>
</organism>
<evidence type="ECO:0000256" key="7">
    <source>
        <dbReference type="ARBA" id="ARBA00023015"/>
    </source>
</evidence>
<comment type="similarity">
    <text evidence="2">Belongs to the TFIIB family.</text>
</comment>
<dbReference type="PROSITE" id="PS00782">
    <property type="entry name" value="TFIIB"/>
    <property type="match status" value="1"/>
</dbReference>
<keyword evidence="14" id="KW-1185">Reference proteome</keyword>
<feature type="region of interest" description="Disordered" evidence="11">
    <location>
        <begin position="1"/>
        <end position="30"/>
    </location>
</feature>
<evidence type="ECO:0000256" key="3">
    <source>
        <dbReference type="ARBA" id="ARBA00022723"/>
    </source>
</evidence>
<dbReference type="GO" id="GO:0097550">
    <property type="term" value="C:transcription preinitiation complex"/>
    <property type="evidence" value="ECO:0007669"/>
    <property type="project" value="TreeGrafter"/>
</dbReference>
<dbReference type="Proteomes" id="UP000800041">
    <property type="component" value="Unassembled WGS sequence"/>
</dbReference>
<comment type="subcellular location">
    <subcellularLocation>
        <location evidence="1">Nucleus</location>
    </subcellularLocation>
</comment>
<dbReference type="FunFam" id="1.10.472.10:FF:000002">
    <property type="entry name" value="Transcription factor IIIB 90 kDa subunit"/>
    <property type="match status" value="1"/>
</dbReference>
<evidence type="ECO:0000256" key="2">
    <source>
        <dbReference type="ARBA" id="ARBA00010857"/>
    </source>
</evidence>
<evidence type="ECO:0000256" key="5">
    <source>
        <dbReference type="ARBA" id="ARBA00022771"/>
    </source>
</evidence>
<dbReference type="GO" id="GO:0070897">
    <property type="term" value="P:transcription preinitiation complex assembly"/>
    <property type="evidence" value="ECO:0007669"/>
    <property type="project" value="InterPro"/>
</dbReference>
<feature type="non-terminal residue" evidence="13">
    <location>
        <position position="485"/>
    </location>
</feature>
<dbReference type="GO" id="GO:0017025">
    <property type="term" value="F:TBP-class protein binding"/>
    <property type="evidence" value="ECO:0007669"/>
    <property type="project" value="InterPro"/>
</dbReference>
<evidence type="ECO:0000256" key="6">
    <source>
        <dbReference type="ARBA" id="ARBA00022833"/>
    </source>
</evidence>
<dbReference type="SMART" id="SM00385">
    <property type="entry name" value="CYCLIN"/>
    <property type="match status" value="2"/>
</dbReference>
<keyword evidence="5" id="KW-0863">Zinc-finger</keyword>